<reference evidence="9" key="1">
    <citation type="submission" date="2021-12" db="EMBL/GenBank/DDBJ databases">
        <title>Convergent genome expansion in fungi linked to evolution of root-endophyte symbiosis.</title>
        <authorList>
            <consortium name="DOE Joint Genome Institute"/>
            <person name="Ke Y.-H."/>
            <person name="Bonito G."/>
            <person name="Liao H.-L."/>
            <person name="Looney B."/>
            <person name="Rojas-Flechas A."/>
            <person name="Nash J."/>
            <person name="Hameed K."/>
            <person name="Schadt C."/>
            <person name="Martin F."/>
            <person name="Crous P.W."/>
            <person name="Miettinen O."/>
            <person name="Magnuson J.K."/>
            <person name="Labbe J."/>
            <person name="Jacobson D."/>
            <person name="Doktycz M.J."/>
            <person name="Veneault-Fourrey C."/>
            <person name="Kuo A."/>
            <person name="Mondo S."/>
            <person name="Calhoun S."/>
            <person name="Riley R."/>
            <person name="Ohm R."/>
            <person name="LaButti K."/>
            <person name="Andreopoulos B."/>
            <person name="Pangilinan J."/>
            <person name="Nolan M."/>
            <person name="Tritt A."/>
            <person name="Clum A."/>
            <person name="Lipzen A."/>
            <person name="Daum C."/>
            <person name="Barry K."/>
            <person name="Grigoriev I.V."/>
            <person name="Vilgalys R."/>
        </authorList>
    </citation>
    <scope>NUCLEOTIDE SEQUENCE</scope>
    <source>
        <strain evidence="9">PMI_201</strain>
    </source>
</reference>
<protein>
    <recommendedName>
        <fullName evidence="11">TFIIIC transcription initiation factor complex subunits Tfc3</fullName>
    </recommendedName>
</protein>
<feature type="region of interest" description="Disordered" evidence="6">
    <location>
        <begin position="312"/>
        <end position="331"/>
    </location>
</feature>
<feature type="compositionally biased region" description="Acidic residues" evidence="6">
    <location>
        <begin position="315"/>
        <end position="324"/>
    </location>
</feature>
<keyword evidence="3" id="KW-0238">DNA-binding</keyword>
<gene>
    <name evidence="9" type="ORF">BGW36DRAFT_322197</name>
</gene>
<evidence type="ECO:0000259" key="8">
    <source>
        <dbReference type="Pfam" id="PF20222"/>
    </source>
</evidence>
<dbReference type="InterPro" id="IPR007309">
    <property type="entry name" value="TFIIIC_Bblock-bd"/>
</dbReference>
<feature type="region of interest" description="Disordered" evidence="6">
    <location>
        <begin position="717"/>
        <end position="768"/>
    </location>
</feature>
<feature type="region of interest" description="Disordered" evidence="6">
    <location>
        <begin position="527"/>
        <end position="552"/>
    </location>
</feature>
<dbReference type="Pfam" id="PF20222">
    <property type="entry name" value="DUF6581"/>
    <property type="match status" value="1"/>
</dbReference>
<dbReference type="Pfam" id="PF04182">
    <property type="entry name" value="B-block_TFIIIC"/>
    <property type="match status" value="1"/>
</dbReference>
<dbReference type="GO" id="GO:0042791">
    <property type="term" value="P:5S class rRNA transcription by RNA polymerase III"/>
    <property type="evidence" value="ECO:0007669"/>
    <property type="project" value="TreeGrafter"/>
</dbReference>
<evidence type="ECO:0008006" key="11">
    <source>
        <dbReference type="Google" id="ProtNLM"/>
    </source>
</evidence>
<dbReference type="Proteomes" id="UP001201262">
    <property type="component" value="Unassembled WGS sequence"/>
</dbReference>
<organism evidence="9 10">
    <name type="scientific">Talaromyces proteolyticus</name>
    <dbReference type="NCBI Taxonomy" id="1131652"/>
    <lineage>
        <taxon>Eukaryota</taxon>
        <taxon>Fungi</taxon>
        <taxon>Dikarya</taxon>
        <taxon>Ascomycota</taxon>
        <taxon>Pezizomycotina</taxon>
        <taxon>Eurotiomycetes</taxon>
        <taxon>Eurotiomycetidae</taxon>
        <taxon>Eurotiales</taxon>
        <taxon>Trichocomaceae</taxon>
        <taxon>Talaromyces</taxon>
        <taxon>Talaromyces sect. Bacilispori</taxon>
    </lineage>
</organism>
<dbReference type="GO" id="GO:0006384">
    <property type="term" value="P:transcription initiation at RNA polymerase III promoter"/>
    <property type="evidence" value="ECO:0007669"/>
    <property type="project" value="InterPro"/>
</dbReference>
<dbReference type="GO" id="GO:0003677">
    <property type="term" value="F:DNA binding"/>
    <property type="evidence" value="ECO:0007669"/>
    <property type="project" value="UniProtKB-KW"/>
</dbReference>
<dbReference type="PANTHER" id="PTHR15180">
    <property type="entry name" value="GENERAL TRANSCRIPTION FACTOR 3C POLYPEPTIDE 1"/>
    <property type="match status" value="1"/>
</dbReference>
<feature type="compositionally biased region" description="Polar residues" evidence="6">
    <location>
        <begin position="717"/>
        <end position="747"/>
    </location>
</feature>
<feature type="compositionally biased region" description="Low complexity" evidence="6">
    <location>
        <begin position="758"/>
        <end position="767"/>
    </location>
</feature>
<keyword evidence="4" id="KW-0804">Transcription</keyword>
<keyword evidence="10" id="KW-1185">Reference proteome</keyword>
<dbReference type="RefSeq" id="XP_046071666.1">
    <property type="nucleotide sequence ID" value="XM_046212664.1"/>
</dbReference>
<sequence>MAGAIKDLIELLLTEIAINGTDGASLAQVWEWVRSFHQDEASGTSNFVLDRALMEDLWQWLTLNPEVRAGRDQEYNGLALSEVELLDTESHNLRLFVSEDRTWRALTGHEKDETKVPASEFDLLSIVASCRSQGILQTDLVRRSGQDNRSVPKRTDALHTKGYIDKRQVQAKSAKTSLCVFSRFARPVSFDNALAPSMDEHRPPTQVVDVDSFAQNLFRVLRQHQIISRNDLKDELGLKDQWRWRILSKTVIKFEAIGCVRRVRARSQFHDAMKALHPCVLMLREPTDADMKLFKSDYKTLFQSIDQDVASTADQDSEDIEESSELQTSEHQAIEWTPDISVPNLIADIISRSGSTGRTNAQVIREGFGKGFRRPSENTLNRMSEGWQLSQPSHLKHGAIIRDTAQSGTITHYVHYTYPHFKELVDSGRTGWEAVAFRPRDARSSRLVLPPPDAPSTTDEDGLAPFAAPRNKTSERDIYCVVASKGLTSYSETKSDPIAIVNEEGQLFALFQREHGRSTNLEIIGESQPGSTAEEVPQDEDFSGSSHMQNSTISLGKMSKAERIEAELKKGTKTAKEVFANFGMDESWTHVAVRLMERPGPGVYLTSRGKARPAGKRQGRPKESRIAVFKSPTLVDFLKSYIQTSGDLDQAENTTLLVAAEQGPESVLTTSTQLVEEPPLSNQAQTVPQKTPTTSSKQITAAVAISAHVTSADMMQSNVQPTAPPDTQQSTTSETHKQSPAPSLSQKDASKGSFAAESSSTDYSSSTPANLAAEFRVNEVEVQTKMAIPKSRRFEKDGSVARERRNIVLTLIEQAGGAFPSSSELWHAFATVWIKHHKHSEKPDSRTVKSVVKYLVDAGKLRQLTFSGRGPKGEMVTRTLVVDPAINPTDPVVINLQEQMLKSSYFIPNNIEIDPEIAKIVRGGTGAPSGVYTKIAPVEPAMTVKLRNKPAFIIAQEKRREEVNQKRLLKPVRLMGIHQNGKVLDSKGMTSFTRPAKRKRLEGPIKKVPNKTQQKPRESYCSIEMAESTNIEHPLSQPLERALADVRRRRYDISAAVESPYHQFVHEIDYVSHWEMINQRAVQARSDQSASNLAYVHHAVEEPFEQVPIDGFIQFDIDGAGRRQRSTAKARRQKRSTASATKLFKQPALHNFDSHEISTQARLQLLESTPPVITERPEYAVYSFPPAADLVKPSIGRRRQKGLRDIGPQFVDRLRHAIVLVRIFSGGSYGKNVDWDLVENAFPRESTGFVRRIGKLLLNRDRRQLAQMQVEIRDGLLDEYRKPNCALPSINFTNMAAYDWDAVTTWATTQHHTPPTQEVPNLPGSRAHFEGLHEYRIAQPGDQFETIYTPNPSITIAKRESMYSAKPYLDIATMDTQRIRHGRGQRDLIDNAKCWILSNIIAKEETYNSVDAKQKLSRFPSDAIDEGTKELTRDRLIMQDNRGRVIPGRNFSLTDNFYHAIGRKRSIDLDMLKQAAQFKQKLDADFKSDGISHIQYDAVDGEVLAIMELAARYRVHISPIDPPSNPFGLTQGNYETRALDKAKYKFQMIVAPDSQNYEYGNPIREMINLVPTIDNIISDGCGDLSQLEGQRPPLWLDINGNLNQGIWQSVVSAVVGIVAIRPNIDAGAIHSQLQQYLAIWDIERTLAWLDHVGLVGREEFSNKKVVWRVKEYWWLVLDT</sequence>
<evidence type="ECO:0000313" key="10">
    <source>
        <dbReference type="Proteomes" id="UP001201262"/>
    </source>
</evidence>
<dbReference type="CDD" id="cd16169">
    <property type="entry name" value="Tau138_eWH"/>
    <property type="match status" value="1"/>
</dbReference>
<dbReference type="InterPro" id="IPR035625">
    <property type="entry name" value="Tfc3-like_eWH"/>
</dbReference>
<dbReference type="InterPro" id="IPR046488">
    <property type="entry name" value="Sfc3/Tfc3_C"/>
</dbReference>
<feature type="compositionally biased region" description="Polar residues" evidence="6">
    <location>
        <begin position="543"/>
        <end position="552"/>
    </location>
</feature>
<evidence type="ECO:0000259" key="7">
    <source>
        <dbReference type="Pfam" id="PF04182"/>
    </source>
</evidence>
<feature type="domain" description="B-block binding subunit of TFIIIC" evidence="7">
    <location>
        <begin position="118"/>
        <end position="186"/>
    </location>
</feature>
<evidence type="ECO:0000256" key="5">
    <source>
        <dbReference type="ARBA" id="ARBA00023242"/>
    </source>
</evidence>
<dbReference type="InterPro" id="IPR044210">
    <property type="entry name" value="Tfc3-like"/>
</dbReference>
<keyword evidence="5" id="KW-0539">Nucleus</keyword>
<accession>A0AAD4KQ81</accession>
<name>A0AAD4KQ81_9EURO</name>
<keyword evidence="2" id="KW-0597">Phosphoprotein</keyword>
<feature type="region of interest" description="Disordered" evidence="6">
    <location>
        <begin position="669"/>
        <end position="698"/>
    </location>
</feature>
<feature type="compositionally biased region" description="Basic residues" evidence="6">
    <location>
        <begin position="609"/>
        <end position="619"/>
    </location>
</feature>
<evidence type="ECO:0000256" key="4">
    <source>
        <dbReference type="ARBA" id="ARBA00023163"/>
    </source>
</evidence>
<evidence type="ECO:0000256" key="1">
    <source>
        <dbReference type="ARBA" id="ARBA00004123"/>
    </source>
</evidence>
<comment type="subcellular location">
    <subcellularLocation>
        <location evidence="1">Nucleus</location>
    </subcellularLocation>
</comment>
<evidence type="ECO:0000256" key="6">
    <source>
        <dbReference type="SAM" id="MobiDB-lite"/>
    </source>
</evidence>
<dbReference type="GO" id="GO:0005634">
    <property type="term" value="C:nucleus"/>
    <property type="evidence" value="ECO:0007669"/>
    <property type="project" value="UniProtKB-SubCell"/>
</dbReference>
<evidence type="ECO:0000256" key="3">
    <source>
        <dbReference type="ARBA" id="ARBA00023125"/>
    </source>
</evidence>
<feature type="region of interest" description="Disordered" evidence="6">
    <location>
        <begin position="604"/>
        <end position="623"/>
    </location>
</feature>
<feature type="domain" description="Transcription factor tau subunit sfc3/Tfc3 C-terminal" evidence="8">
    <location>
        <begin position="1203"/>
        <end position="1630"/>
    </location>
</feature>
<evidence type="ECO:0000313" key="9">
    <source>
        <dbReference type="EMBL" id="KAH8696730.1"/>
    </source>
</evidence>
<proteinExistence type="predicted"/>
<dbReference type="GeneID" id="70242951"/>
<dbReference type="PANTHER" id="PTHR15180:SF1">
    <property type="entry name" value="GENERAL TRANSCRIPTION FACTOR 3C POLYPEPTIDE 1"/>
    <property type="match status" value="1"/>
</dbReference>
<dbReference type="GO" id="GO:0000127">
    <property type="term" value="C:transcription factor TFIIIC complex"/>
    <property type="evidence" value="ECO:0007669"/>
    <property type="project" value="InterPro"/>
</dbReference>
<comment type="caution">
    <text evidence="9">The sequence shown here is derived from an EMBL/GenBank/DDBJ whole genome shotgun (WGS) entry which is preliminary data.</text>
</comment>
<dbReference type="EMBL" id="JAJTJA010000007">
    <property type="protein sequence ID" value="KAH8696730.1"/>
    <property type="molecule type" value="Genomic_DNA"/>
</dbReference>
<evidence type="ECO:0000256" key="2">
    <source>
        <dbReference type="ARBA" id="ARBA00022553"/>
    </source>
</evidence>
<feature type="region of interest" description="Disordered" evidence="6">
    <location>
        <begin position="445"/>
        <end position="468"/>
    </location>
</feature>